<proteinExistence type="predicted"/>
<dbReference type="RefSeq" id="WP_206724759.1">
    <property type="nucleotide sequence ID" value="NZ_CP071090.1"/>
</dbReference>
<gene>
    <name evidence="1" type="ORF">JY651_50285</name>
</gene>
<sequence length="146" mass="16570">MSGNDSKQNGDDALERAEFERAEEELERSLRIKPSKLMTPPKPIPVMSKIHFHGYPLIWLGEDAFVYVHFLVGEQRLDKPLDVTWTSLDPGVLSIRETGRQAQSVMARLVGASPGTTRVVATTQEGHREELEVRVVDRDSIEIQWF</sequence>
<organism evidence="1 2">
    <name type="scientific">Pyxidicoccus parkwayensis</name>
    <dbReference type="NCBI Taxonomy" id="2813578"/>
    <lineage>
        <taxon>Bacteria</taxon>
        <taxon>Pseudomonadati</taxon>
        <taxon>Myxococcota</taxon>
        <taxon>Myxococcia</taxon>
        <taxon>Myxococcales</taxon>
        <taxon>Cystobacterineae</taxon>
        <taxon>Myxococcaceae</taxon>
        <taxon>Pyxidicoccus</taxon>
    </lineage>
</organism>
<evidence type="ECO:0000313" key="2">
    <source>
        <dbReference type="Proteomes" id="UP000662747"/>
    </source>
</evidence>
<name>A0ABX7NXS9_9BACT</name>
<evidence type="ECO:0000313" key="1">
    <source>
        <dbReference type="EMBL" id="QSQ23184.1"/>
    </source>
</evidence>
<reference evidence="1 2" key="1">
    <citation type="submission" date="2021-02" db="EMBL/GenBank/DDBJ databases">
        <title>De Novo genome assembly of isolated myxobacteria.</title>
        <authorList>
            <person name="Stevens D.C."/>
        </authorList>
    </citation>
    <scope>NUCLEOTIDE SEQUENCE [LARGE SCALE GENOMIC DNA]</scope>
    <source>
        <strain evidence="2">SCPEA02</strain>
    </source>
</reference>
<keyword evidence="2" id="KW-1185">Reference proteome</keyword>
<dbReference type="Proteomes" id="UP000662747">
    <property type="component" value="Chromosome"/>
</dbReference>
<protein>
    <submittedName>
        <fullName evidence="1">Uncharacterized protein</fullName>
    </submittedName>
</protein>
<accession>A0ABX7NXS9</accession>
<dbReference type="EMBL" id="CP071090">
    <property type="protein sequence ID" value="QSQ23184.1"/>
    <property type="molecule type" value="Genomic_DNA"/>
</dbReference>